<dbReference type="AlphaFoldDB" id="T0YTB7"/>
<sequence length="279" mass="30449">VRLARRELGVLGREVRAVRSATKARILGLAVLAPLLAAQAAAQQILDTANLSQLRGWQDLDALLGLAPGVRFAIATPVLPPLPASLRTVIDRLPDRRPDLVALRLGYRSADENVRTAIVGQFPALTLGGEWDQDNTNTRNAGPTAAFAVPIFDRNQGQIAVARATRRLLHEQYQARLDQAVGMARALAARIRQLTGDVRRARREARVAESMSRAARKAYAEENLDQRSLVDFETTALERRIDANALELSLGEARVALTVDLGLGLPRIRLALPAHPRTL</sequence>
<reference evidence="2" key="2">
    <citation type="journal article" date="2014" name="ISME J.">
        <title>Microbial stratification in low pH oxic and suboxic macroscopic growths along an acid mine drainage.</title>
        <authorList>
            <person name="Mendez-Garcia C."/>
            <person name="Mesa V."/>
            <person name="Sprenger R.R."/>
            <person name="Richter M."/>
            <person name="Diez M.S."/>
            <person name="Solano J."/>
            <person name="Bargiela R."/>
            <person name="Golyshina O.V."/>
            <person name="Manteca A."/>
            <person name="Ramos J.L."/>
            <person name="Gallego J.R."/>
            <person name="Llorente I."/>
            <person name="Martins Dos Santos V.A."/>
            <person name="Jensen O.N."/>
            <person name="Pelaez A.I."/>
            <person name="Sanchez J."/>
            <person name="Ferrer M."/>
        </authorList>
    </citation>
    <scope>NUCLEOTIDE SEQUENCE</scope>
</reference>
<dbReference type="SUPFAM" id="SSF56954">
    <property type="entry name" value="Outer membrane efflux proteins (OEP)"/>
    <property type="match status" value="1"/>
</dbReference>
<dbReference type="InterPro" id="IPR010131">
    <property type="entry name" value="MdtP/NodT-like"/>
</dbReference>
<dbReference type="PANTHER" id="PTHR30203">
    <property type="entry name" value="OUTER MEMBRANE CATION EFFLUX PROTEIN"/>
    <property type="match status" value="1"/>
</dbReference>
<feature type="coiled-coil region" evidence="1">
    <location>
        <begin position="184"/>
        <end position="211"/>
    </location>
</feature>
<reference evidence="2" key="1">
    <citation type="submission" date="2013-08" db="EMBL/GenBank/DDBJ databases">
        <authorList>
            <person name="Mendez C."/>
            <person name="Richter M."/>
            <person name="Ferrer M."/>
            <person name="Sanchez J."/>
        </authorList>
    </citation>
    <scope>NUCLEOTIDE SEQUENCE</scope>
</reference>
<dbReference type="EMBL" id="AUZZ01008766">
    <property type="protein sequence ID" value="EQD36423.1"/>
    <property type="molecule type" value="Genomic_DNA"/>
</dbReference>
<proteinExistence type="predicted"/>
<accession>T0YTB7</accession>
<keyword evidence="1" id="KW-0175">Coiled coil</keyword>
<dbReference type="GO" id="GO:0015562">
    <property type="term" value="F:efflux transmembrane transporter activity"/>
    <property type="evidence" value="ECO:0007669"/>
    <property type="project" value="InterPro"/>
</dbReference>
<evidence type="ECO:0000313" key="2">
    <source>
        <dbReference type="EMBL" id="EQD36423.1"/>
    </source>
</evidence>
<dbReference type="Gene3D" id="1.20.1600.10">
    <property type="entry name" value="Outer membrane efflux proteins (OEP)"/>
    <property type="match status" value="1"/>
</dbReference>
<name>T0YTB7_9ZZZZ</name>
<dbReference type="InterPro" id="IPR003423">
    <property type="entry name" value="OMP_efflux"/>
</dbReference>
<protein>
    <submittedName>
        <fullName evidence="2">Outer membrane efflux protein</fullName>
    </submittedName>
</protein>
<organism evidence="2">
    <name type="scientific">mine drainage metagenome</name>
    <dbReference type="NCBI Taxonomy" id="410659"/>
    <lineage>
        <taxon>unclassified sequences</taxon>
        <taxon>metagenomes</taxon>
        <taxon>ecological metagenomes</taxon>
    </lineage>
</organism>
<evidence type="ECO:0000256" key="1">
    <source>
        <dbReference type="SAM" id="Coils"/>
    </source>
</evidence>
<feature type="non-terminal residue" evidence="2">
    <location>
        <position position="1"/>
    </location>
</feature>
<comment type="caution">
    <text evidence="2">The sequence shown here is derived from an EMBL/GenBank/DDBJ whole genome shotgun (WGS) entry which is preliminary data.</text>
</comment>
<gene>
    <name evidence="2" type="ORF">B2A_12159</name>
</gene>
<dbReference type="Pfam" id="PF02321">
    <property type="entry name" value="OEP"/>
    <property type="match status" value="1"/>
</dbReference>